<sequence length="529" mass="58442">MADLLITNGTVVDGTGNPGYRAAVAIEGDTLRIVRGTRELPEAQRTIDATGLTVCPGFFDLHSHSALIVQSEPDHFPKVQQGVTTEVIGIDGNSYAPFKTREQLTSFVRMYAGLDGHPDDIAYDWDSTASLLRKYDRRTSVNIATMVGNAALRLSVVGWDMIPATPGHIADMKAMLREAMQEGAFGLSTGLDYPPGSYASTDELIELAQAAGEFGGFYHTHLRNTLGDRFLDPIREAVTICRRGELPLHLTHLFHRANSPYGAQRIFDLITEAQGGGVEVTFDSYPYEWGSTTAIIKLPQWAQEGGPEATVDRLTDTEVRERIRKDIAARTSYAAWIRSMDYVRLGHFSQPSLLRYEGLTLGEIVRTEQRDAVDVFCDILVAERLAINEVAPGPWPVTLAKFVTHPEGMVGTDSIFLGDKPSPRTYGAYPRILGDLVREEKLMSLAEAIRKMTSYPAQRLGVLDRGILRDGLKADVTIFDFNTIRPVGTYDDPRHQCEGVHYVINNGVLVIDQGVHTGAHPGRALRRKY</sequence>
<dbReference type="InterPro" id="IPR013108">
    <property type="entry name" value="Amidohydro_3"/>
</dbReference>
<name>A0ABP8JE13_9ACTN</name>
<evidence type="ECO:0000259" key="1">
    <source>
        <dbReference type="Pfam" id="PF07969"/>
    </source>
</evidence>
<dbReference type="InterPro" id="IPR032466">
    <property type="entry name" value="Metal_Hydrolase"/>
</dbReference>
<proteinExistence type="predicted"/>
<dbReference type="Pfam" id="PF07969">
    <property type="entry name" value="Amidohydro_3"/>
    <property type="match status" value="1"/>
</dbReference>
<comment type="caution">
    <text evidence="2">The sequence shown here is derived from an EMBL/GenBank/DDBJ whole genome shotgun (WGS) entry which is preliminary data.</text>
</comment>
<keyword evidence="3" id="KW-1185">Reference proteome</keyword>
<dbReference type="SUPFAM" id="SSF51556">
    <property type="entry name" value="Metallo-dependent hydrolases"/>
    <property type="match status" value="1"/>
</dbReference>
<organism evidence="2 3">
    <name type="scientific">Tsukamurella soli</name>
    <dbReference type="NCBI Taxonomy" id="644556"/>
    <lineage>
        <taxon>Bacteria</taxon>
        <taxon>Bacillati</taxon>
        <taxon>Actinomycetota</taxon>
        <taxon>Actinomycetes</taxon>
        <taxon>Mycobacteriales</taxon>
        <taxon>Tsukamurellaceae</taxon>
        <taxon>Tsukamurella</taxon>
    </lineage>
</organism>
<dbReference type="Gene3D" id="3.20.20.140">
    <property type="entry name" value="Metal-dependent hydrolases"/>
    <property type="match status" value="2"/>
</dbReference>
<accession>A0ABP8JE13</accession>
<dbReference type="SUPFAM" id="SSF51338">
    <property type="entry name" value="Composite domain of metallo-dependent hydrolases"/>
    <property type="match status" value="1"/>
</dbReference>
<evidence type="ECO:0000313" key="2">
    <source>
        <dbReference type="EMBL" id="GAA4389356.1"/>
    </source>
</evidence>
<dbReference type="PANTHER" id="PTHR11647:SF1">
    <property type="entry name" value="COLLAPSIN RESPONSE MEDIATOR PROTEIN"/>
    <property type="match status" value="1"/>
</dbReference>
<gene>
    <name evidence="2" type="ORF">GCM10023147_15980</name>
</gene>
<reference evidence="3" key="1">
    <citation type="journal article" date="2019" name="Int. J. Syst. Evol. Microbiol.">
        <title>The Global Catalogue of Microorganisms (GCM) 10K type strain sequencing project: providing services to taxonomists for standard genome sequencing and annotation.</title>
        <authorList>
            <consortium name="The Broad Institute Genomics Platform"/>
            <consortium name="The Broad Institute Genome Sequencing Center for Infectious Disease"/>
            <person name="Wu L."/>
            <person name="Ma J."/>
        </authorList>
    </citation>
    <scope>NUCLEOTIDE SEQUENCE [LARGE SCALE GENOMIC DNA]</scope>
    <source>
        <strain evidence="3">JCM 17688</strain>
    </source>
</reference>
<dbReference type="EMBL" id="BAABFR010000018">
    <property type="protein sequence ID" value="GAA4389356.1"/>
    <property type="molecule type" value="Genomic_DNA"/>
</dbReference>
<dbReference type="CDD" id="cd01297">
    <property type="entry name" value="D-aminoacylase"/>
    <property type="match status" value="1"/>
</dbReference>
<dbReference type="InterPro" id="IPR050378">
    <property type="entry name" value="Metallo-dep_Hydrolases_sf"/>
</dbReference>
<protein>
    <submittedName>
        <fullName evidence="2">D-aminoacylase</fullName>
    </submittedName>
</protein>
<evidence type="ECO:0000313" key="3">
    <source>
        <dbReference type="Proteomes" id="UP001500635"/>
    </source>
</evidence>
<dbReference type="PANTHER" id="PTHR11647">
    <property type="entry name" value="HYDRANTOINASE/DIHYDROPYRIMIDINASE FAMILY MEMBER"/>
    <property type="match status" value="1"/>
</dbReference>
<dbReference type="RefSeq" id="WP_344993421.1">
    <property type="nucleotide sequence ID" value="NZ_BAABFR010000018.1"/>
</dbReference>
<dbReference type="InterPro" id="IPR011059">
    <property type="entry name" value="Metal-dep_hydrolase_composite"/>
</dbReference>
<dbReference type="Proteomes" id="UP001500635">
    <property type="component" value="Unassembled WGS sequence"/>
</dbReference>
<feature type="domain" description="Amidohydrolase 3" evidence="1">
    <location>
        <begin position="45"/>
        <end position="510"/>
    </location>
</feature>